<comment type="caution">
    <text evidence="11">The sequence shown here is derived from an EMBL/GenBank/DDBJ whole genome shotgun (WGS) entry which is preliminary data.</text>
</comment>
<evidence type="ECO:0000256" key="3">
    <source>
        <dbReference type="ARBA" id="ARBA00022448"/>
    </source>
</evidence>
<dbReference type="InterPro" id="IPR027469">
    <property type="entry name" value="Cation_efflux_TMD_sf"/>
</dbReference>
<dbReference type="PANTHER" id="PTHR43840:SF41">
    <property type="entry name" value="CATION-EFFLUX PUMP FIEF"/>
    <property type="match status" value="1"/>
</dbReference>
<accession>A0ABS7PMQ4</accession>
<feature type="transmembrane region" description="Helical" evidence="8">
    <location>
        <begin position="163"/>
        <end position="181"/>
    </location>
</feature>
<sequence>MTVAATPADRARLTRNAAIASLSVAFILLLLKSYAAWATGSVAMLGSLADTGLDLLASLVTLFGVHIAAQPADEGHRFGHGKAEAIAAMFQVVVITVSALAIAVRAASRLMTGDTTANAEYGIGVSIVAILLTLCLVAYQRNVIARTRSVAIRADNVHYQSDLLLNGAVIAALVIEHYLGLAGADPVFGVLIALWLLYGAWRASSQALDQLMDKEWPAERRARFLEIAARHPELVDIHDLRTRTSGSQDFVQFHVRVDPNLTVAEAHRIMDEVETKLSVEFPDVEILIHPDPVGQIDRAGEDDERLRETPQ</sequence>
<comment type="similarity">
    <text evidence="2">Belongs to the cation diffusion facilitator (CDF) transporter (TC 2.A.4) family.</text>
</comment>
<dbReference type="InterPro" id="IPR050291">
    <property type="entry name" value="CDF_Transporter"/>
</dbReference>
<evidence type="ECO:0000256" key="5">
    <source>
        <dbReference type="ARBA" id="ARBA00022692"/>
    </source>
</evidence>
<dbReference type="InterPro" id="IPR036837">
    <property type="entry name" value="Cation_efflux_CTD_sf"/>
</dbReference>
<reference evidence="11 12" key="1">
    <citation type="submission" date="2021-08" db="EMBL/GenBank/DDBJ databases">
        <authorList>
            <person name="Tuo L."/>
        </authorList>
    </citation>
    <scope>NUCLEOTIDE SEQUENCE [LARGE SCALE GENOMIC DNA]</scope>
    <source>
        <strain evidence="11 12">JCM 31229</strain>
    </source>
</reference>
<name>A0ABS7PMQ4_9SPHN</name>
<evidence type="ECO:0000259" key="10">
    <source>
        <dbReference type="Pfam" id="PF16916"/>
    </source>
</evidence>
<feature type="transmembrane region" description="Helical" evidence="8">
    <location>
        <begin position="86"/>
        <end position="107"/>
    </location>
</feature>
<dbReference type="SUPFAM" id="SSF160240">
    <property type="entry name" value="Cation efflux protein cytoplasmic domain-like"/>
    <property type="match status" value="1"/>
</dbReference>
<comment type="subcellular location">
    <subcellularLocation>
        <location evidence="1">Membrane</location>
        <topology evidence="1">Multi-pass membrane protein</topology>
    </subcellularLocation>
</comment>
<dbReference type="PANTHER" id="PTHR43840">
    <property type="entry name" value="MITOCHONDRIAL METAL TRANSPORTER 1-RELATED"/>
    <property type="match status" value="1"/>
</dbReference>
<keyword evidence="4" id="KW-1003">Cell membrane</keyword>
<keyword evidence="7 8" id="KW-0472">Membrane</keyword>
<dbReference type="SUPFAM" id="SSF161111">
    <property type="entry name" value="Cation efflux protein transmembrane domain-like"/>
    <property type="match status" value="1"/>
</dbReference>
<feature type="transmembrane region" description="Helical" evidence="8">
    <location>
        <begin position="187"/>
        <end position="204"/>
    </location>
</feature>
<evidence type="ECO:0000256" key="8">
    <source>
        <dbReference type="SAM" id="Phobius"/>
    </source>
</evidence>
<dbReference type="InterPro" id="IPR027470">
    <property type="entry name" value="Cation_efflux_CTD"/>
</dbReference>
<evidence type="ECO:0000259" key="9">
    <source>
        <dbReference type="Pfam" id="PF01545"/>
    </source>
</evidence>
<proteinExistence type="inferred from homology"/>
<keyword evidence="3" id="KW-0813">Transport</keyword>
<keyword evidence="5 8" id="KW-0812">Transmembrane</keyword>
<gene>
    <name evidence="11" type="ORF">K7G82_09420</name>
</gene>
<dbReference type="NCBIfam" id="TIGR01297">
    <property type="entry name" value="CDF"/>
    <property type="match status" value="1"/>
</dbReference>
<dbReference type="Pfam" id="PF16916">
    <property type="entry name" value="ZT_dimer"/>
    <property type="match status" value="1"/>
</dbReference>
<dbReference type="InterPro" id="IPR058533">
    <property type="entry name" value="Cation_efflux_TM"/>
</dbReference>
<dbReference type="InterPro" id="IPR002524">
    <property type="entry name" value="Cation_efflux"/>
</dbReference>
<organism evidence="11 12">
    <name type="scientific">Sphingomonas colocasiae</name>
    <dbReference type="NCBI Taxonomy" id="1848973"/>
    <lineage>
        <taxon>Bacteria</taxon>
        <taxon>Pseudomonadati</taxon>
        <taxon>Pseudomonadota</taxon>
        <taxon>Alphaproteobacteria</taxon>
        <taxon>Sphingomonadales</taxon>
        <taxon>Sphingomonadaceae</taxon>
        <taxon>Sphingomonas</taxon>
    </lineage>
</organism>
<feature type="domain" description="Cation efflux protein transmembrane" evidence="9">
    <location>
        <begin position="19"/>
        <end position="212"/>
    </location>
</feature>
<feature type="domain" description="Cation efflux protein cytoplasmic" evidence="10">
    <location>
        <begin position="218"/>
        <end position="292"/>
    </location>
</feature>
<evidence type="ECO:0000256" key="6">
    <source>
        <dbReference type="ARBA" id="ARBA00022989"/>
    </source>
</evidence>
<evidence type="ECO:0000313" key="12">
    <source>
        <dbReference type="Proteomes" id="UP000706039"/>
    </source>
</evidence>
<dbReference type="EMBL" id="JAINVV010000004">
    <property type="protein sequence ID" value="MBY8822511.1"/>
    <property type="molecule type" value="Genomic_DNA"/>
</dbReference>
<evidence type="ECO:0000256" key="4">
    <source>
        <dbReference type="ARBA" id="ARBA00022475"/>
    </source>
</evidence>
<evidence type="ECO:0000256" key="7">
    <source>
        <dbReference type="ARBA" id="ARBA00023136"/>
    </source>
</evidence>
<dbReference type="Gene3D" id="3.30.70.1350">
    <property type="entry name" value="Cation efflux protein, cytoplasmic domain"/>
    <property type="match status" value="1"/>
</dbReference>
<keyword evidence="12" id="KW-1185">Reference proteome</keyword>
<dbReference type="Gene3D" id="1.20.1510.10">
    <property type="entry name" value="Cation efflux protein transmembrane domain"/>
    <property type="match status" value="1"/>
</dbReference>
<feature type="transmembrane region" description="Helical" evidence="8">
    <location>
        <begin position="119"/>
        <end position="139"/>
    </location>
</feature>
<feature type="transmembrane region" description="Helical" evidence="8">
    <location>
        <begin position="17"/>
        <end position="37"/>
    </location>
</feature>
<evidence type="ECO:0000256" key="2">
    <source>
        <dbReference type="ARBA" id="ARBA00008114"/>
    </source>
</evidence>
<feature type="transmembrane region" description="Helical" evidence="8">
    <location>
        <begin position="43"/>
        <end position="65"/>
    </location>
</feature>
<dbReference type="Proteomes" id="UP000706039">
    <property type="component" value="Unassembled WGS sequence"/>
</dbReference>
<dbReference type="RefSeq" id="WP_222989586.1">
    <property type="nucleotide sequence ID" value="NZ_JAINVV010000004.1"/>
</dbReference>
<protein>
    <submittedName>
        <fullName evidence="11">Cation diffusion facilitator family transporter</fullName>
    </submittedName>
</protein>
<dbReference type="Pfam" id="PF01545">
    <property type="entry name" value="Cation_efflux"/>
    <property type="match status" value="1"/>
</dbReference>
<evidence type="ECO:0000256" key="1">
    <source>
        <dbReference type="ARBA" id="ARBA00004141"/>
    </source>
</evidence>
<keyword evidence="6 8" id="KW-1133">Transmembrane helix</keyword>
<evidence type="ECO:0000313" key="11">
    <source>
        <dbReference type="EMBL" id="MBY8822511.1"/>
    </source>
</evidence>